<organism evidence="2 3">
    <name type="scientific">Russula ochroleuca</name>
    <dbReference type="NCBI Taxonomy" id="152965"/>
    <lineage>
        <taxon>Eukaryota</taxon>
        <taxon>Fungi</taxon>
        <taxon>Dikarya</taxon>
        <taxon>Basidiomycota</taxon>
        <taxon>Agaricomycotina</taxon>
        <taxon>Agaricomycetes</taxon>
        <taxon>Russulales</taxon>
        <taxon>Russulaceae</taxon>
        <taxon>Russula</taxon>
    </lineage>
</organism>
<comment type="caution">
    <text evidence="2">The sequence shown here is derived from an EMBL/GenBank/DDBJ whole genome shotgun (WGS) entry which is preliminary data.</text>
</comment>
<gene>
    <name evidence="2" type="ORF">DFH94DRAFT_693487</name>
</gene>
<evidence type="ECO:0000313" key="3">
    <source>
        <dbReference type="Proteomes" id="UP000759537"/>
    </source>
</evidence>
<dbReference type="Proteomes" id="UP000759537">
    <property type="component" value="Unassembled WGS sequence"/>
</dbReference>
<keyword evidence="3" id="KW-1185">Reference proteome</keyword>
<dbReference type="EMBL" id="WHVB01000010">
    <property type="protein sequence ID" value="KAF8479117.1"/>
    <property type="molecule type" value="Genomic_DNA"/>
</dbReference>
<evidence type="ECO:0000256" key="1">
    <source>
        <dbReference type="SAM" id="SignalP"/>
    </source>
</evidence>
<proteinExistence type="predicted"/>
<dbReference type="AlphaFoldDB" id="A0A9P5MUP2"/>
<protein>
    <submittedName>
        <fullName evidence="2">Uncharacterized protein</fullName>
    </submittedName>
</protein>
<sequence>MYKLNLLAVLLLLFGLTANAAAPRALKQAKVLRDGEVVHKARGDYSPSKAPPPPY</sequence>
<feature type="signal peptide" evidence="1">
    <location>
        <begin position="1"/>
        <end position="21"/>
    </location>
</feature>
<feature type="chain" id="PRO_5040122887" evidence="1">
    <location>
        <begin position="22"/>
        <end position="55"/>
    </location>
</feature>
<reference evidence="2" key="1">
    <citation type="submission" date="2019-10" db="EMBL/GenBank/DDBJ databases">
        <authorList>
            <consortium name="DOE Joint Genome Institute"/>
            <person name="Kuo A."/>
            <person name="Miyauchi S."/>
            <person name="Kiss E."/>
            <person name="Drula E."/>
            <person name="Kohler A."/>
            <person name="Sanchez-Garcia M."/>
            <person name="Andreopoulos B."/>
            <person name="Barry K.W."/>
            <person name="Bonito G."/>
            <person name="Buee M."/>
            <person name="Carver A."/>
            <person name="Chen C."/>
            <person name="Cichocki N."/>
            <person name="Clum A."/>
            <person name="Culley D."/>
            <person name="Crous P.W."/>
            <person name="Fauchery L."/>
            <person name="Girlanda M."/>
            <person name="Hayes R."/>
            <person name="Keri Z."/>
            <person name="LaButti K."/>
            <person name="Lipzen A."/>
            <person name="Lombard V."/>
            <person name="Magnuson J."/>
            <person name="Maillard F."/>
            <person name="Morin E."/>
            <person name="Murat C."/>
            <person name="Nolan M."/>
            <person name="Ohm R."/>
            <person name="Pangilinan J."/>
            <person name="Pereira M."/>
            <person name="Perotto S."/>
            <person name="Peter M."/>
            <person name="Riley R."/>
            <person name="Sitrit Y."/>
            <person name="Stielow B."/>
            <person name="Szollosi G."/>
            <person name="Zifcakova L."/>
            <person name="Stursova M."/>
            <person name="Spatafora J.W."/>
            <person name="Tedersoo L."/>
            <person name="Vaario L.-M."/>
            <person name="Yamada A."/>
            <person name="Yan M."/>
            <person name="Wang P."/>
            <person name="Xu J."/>
            <person name="Bruns T."/>
            <person name="Baldrian P."/>
            <person name="Vilgalys R."/>
            <person name="Henrissat B."/>
            <person name="Grigoriev I.V."/>
            <person name="Hibbett D."/>
            <person name="Nagy L.G."/>
            <person name="Martin F.M."/>
        </authorList>
    </citation>
    <scope>NUCLEOTIDE SEQUENCE</scope>
    <source>
        <strain evidence="2">Prilba</strain>
    </source>
</reference>
<keyword evidence="1" id="KW-0732">Signal</keyword>
<reference evidence="2" key="2">
    <citation type="journal article" date="2020" name="Nat. Commun.">
        <title>Large-scale genome sequencing of mycorrhizal fungi provides insights into the early evolution of symbiotic traits.</title>
        <authorList>
            <person name="Miyauchi S."/>
            <person name="Kiss E."/>
            <person name="Kuo A."/>
            <person name="Drula E."/>
            <person name="Kohler A."/>
            <person name="Sanchez-Garcia M."/>
            <person name="Morin E."/>
            <person name="Andreopoulos B."/>
            <person name="Barry K.W."/>
            <person name="Bonito G."/>
            <person name="Buee M."/>
            <person name="Carver A."/>
            <person name="Chen C."/>
            <person name="Cichocki N."/>
            <person name="Clum A."/>
            <person name="Culley D."/>
            <person name="Crous P.W."/>
            <person name="Fauchery L."/>
            <person name="Girlanda M."/>
            <person name="Hayes R.D."/>
            <person name="Keri Z."/>
            <person name="LaButti K."/>
            <person name="Lipzen A."/>
            <person name="Lombard V."/>
            <person name="Magnuson J."/>
            <person name="Maillard F."/>
            <person name="Murat C."/>
            <person name="Nolan M."/>
            <person name="Ohm R.A."/>
            <person name="Pangilinan J."/>
            <person name="Pereira M.F."/>
            <person name="Perotto S."/>
            <person name="Peter M."/>
            <person name="Pfister S."/>
            <person name="Riley R."/>
            <person name="Sitrit Y."/>
            <person name="Stielow J.B."/>
            <person name="Szollosi G."/>
            <person name="Zifcakova L."/>
            <person name="Stursova M."/>
            <person name="Spatafora J.W."/>
            <person name="Tedersoo L."/>
            <person name="Vaario L.M."/>
            <person name="Yamada A."/>
            <person name="Yan M."/>
            <person name="Wang P."/>
            <person name="Xu J."/>
            <person name="Bruns T."/>
            <person name="Baldrian P."/>
            <person name="Vilgalys R."/>
            <person name="Dunand C."/>
            <person name="Henrissat B."/>
            <person name="Grigoriev I.V."/>
            <person name="Hibbett D."/>
            <person name="Nagy L.G."/>
            <person name="Martin F.M."/>
        </authorList>
    </citation>
    <scope>NUCLEOTIDE SEQUENCE</scope>
    <source>
        <strain evidence="2">Prilba</strain>
    </source>
</reference>
<evidence type="ECO:0000313" key="2">
    <source>
        <dbReference type="EMBL" id="KAF8479117.1"/>
    </source>
</evidence>
<accession>A0A9P5MUP2</accession>
<name>A0A9P5MUP2_9AGAM</name>